<protein>
    <submittedName>
        <fullName evidence="3">C39 family peptidase</fullName>
    </submittedName>
</protein>
<reference evidence="3" key="1">
    <citation type="submission" date="2020-05" db="EMBL/GenBank/DDBJ databases">
        <title>High-Quality Genomes of Partial-Nitritation/Anammox System by Hierarchical Clustering Based Hybrid Assembly.</title>
        <authorList>
            <person name="Liu L."/>
            <person name="Wang Y."/>
            <person name="Che Y."/>
            <person name="Chen Y."/>
            <person name="Xia Y."/>
            <person name="Luo R."/>
            <person name="Cheng S.H."/>
            <person name="Zheng C."/>
            <person name="Zhang T."/>
        </authorList>
    </citation>
    <scope>NUCLEOTIDE SEQUENCE</scope>
    <source>
        <strain evidence="3">H1_PAT1</strain>
    </source>
</reference>
<dbReference type="Gene3D" id="3.90.70.10">
    <property type="entry name" value="Cysteine proteinases"/>
    <property type="match status" value="1"/>
</dbReference>
<evidence type="ECO:0000256" key="1">
    <source>
        <dbReference type="SAM" id="MobiDB-lite"/>
    </source>
</evidence>
<dbReference type="Pfam" id="PF13529">
    <property type="entry name" value="Peptidase_C39_2"/>
    <property type="match status" value="1"/>
</dbReference>
<gene>
    <name evidence="3" type="ORF">HS096_03615</name>
</gene>
<evidence type="ECO:0000259" key="2">
    <source>
        <dbReference type="Pfam" id="PF13529"/>
    </source>
</evidence>
<sequence>MRRIIRGALFVAAIFLAGGIAFSQRTAIREAVRRFQEPPLPAEEASPFPLPAEERKPQARPAEESVKPPPPEASATSSADIPREKLLAVPFTSQAPHANWDMPYQEACEEASVIMVAAYYAREKGIIDPDEADRRIRNIVRFQQDRYGFYEDTSATETARLLEEYYPDLTADVLSVRGPEDIKRFIAMGVPVILPADGKTLPNPHFRNGGPVYHMLVVRGYTEDRFITNDPGTKFGERFLYTYDGLLNAVHDWNNGDVANGAPVMIVIRPRS</sequence>
<evidence type="ECO:0000313" key="3">
    <source>
        <dbReference type="EMBL" id="MBE7525446.1"/>
    </source>
</evidence>
<evidence type="ECO:0000313" key="4">
    <source>
        <dbReference type="Proteomes" id="UP000710385"/>
    </source>
</evidence>
<comment type="caution">
    <text evidence="3">The sequence shown here is derived from an EMBL/GenBank/DDBJ whole genome shotgun (WGS) entry which is preliminary data.</text>
</comment>
<dbReference type="Proteomes" id="UP000710385">
    <property type="component" value="Unassembled WGS sequence"/>
</dbReference>
<dbReference type="AlphaFoldDB" id="A0A928Y6V2"/>
<feature type="compositionally biased region" description="Basic and acidic residues" evidence="1">
    <location>
        <begin position="52"/>
        <end position="66"/>
    </location>
</feature>
<feature type="domain" description="Peptidase C39-like" evidence="2">
    <location>
        <begin position="87"/>
        <end position="231"/>
    </location>
</feature>
<proteinExistence type="predicted"/>
<organism evidence="3 4">
    <name type="scientific">candidate division WWE3 bacterium</name>
    <dbReference type="NCBI Taxonomy" id="2053526"/>
    <lineage>
        <taxon>Bacteria</taxon>
        <taxon>Katanobacteria</taxon>
    </lineage>
</organism>
<dbReference type="EMBL" id="JABTTY010000001">
    <property type="protein sequence ID" value="MBE7525446.1"/>
    <property type="molecule type" value="Genomic_DNA"/>
</dbReference>
<feature type="region of interest" description="Disordered" evidence="1">
    <location>
        <begin position="38"/>
        <end position="79"/>
    </location>
</feature>
<name>A0A928Y6V2_UNCKA</name>
<dbReference type="InterPro" id="IPR039564">
    <property type="entry name" value="Peptidase_C39-like"/>
</dbReference>
<accession>A0A928Y6V2</accession>